<evidence type="ECO:0000256" key="3">
    <source>
        <dbReference type="SAM" id="Phobius"/>
    </source>
</evidence>
<evidence type="ECO:0000256" key="1">
    <source>
        <dbReference type="ARBA" id="ARBA00006068"/>
    </source>
</evidence>
<comment type="similarity">
    <text evidence="1">Belongs to the LytR/CpsA/Psr (LCP) family.</text>
</comment>
<feature type="region of interest" description="Disordered" evidence="2">
    <location>
        <begin position="1"/>
        <end position="69"/>
    </location>
</feature>
<proteinExistence type="inferred from homology"/>
<dbReference type="AlphaFoldDB" id="A0A1W1YT44"/>
<dbReference type="Gene3D" id="3.30.70.2390">
    <property type="match status" value="1"/>
</dbReference>
<feature type="domain" description="Cell envelope-related transcriptional attenuator" evidence="4">
    <location>
        <begin position="148"/>
        <end position="303"/>
    </location>
</feature>
<dbReference type="EMBL" id="FWXN01000002">
    <property type="protein sequence ID" value="SMC39306.1"/>
    <property type="molecule type" value="Genomic_DNA"/>
</dbReference>
<dbReference type="RefSeq" id="WP_084449870.1">
    <property type="nucleotide sequence ID" value="NZ_FWXN01000002.1"/>
</dbReference>
<dbReference type="Gene3D" id="3.40.630.190">
    <property type="entry name" value="LCP protein"/>
    <property type="match status" value="1"/>
</dbReference>
<evidence type="ECO:0000259" key="5">
    <source>
        <dbReference type="Pfam" id="PF13399"/>
    </source>
</evidence>
<dbReference type="InterPro" id="IPR027381">
    <property type="entry name" value="LytR/CpsA/Psr_C"/>
</dbReference>
<evidence type="ECO:0000259" key="4">
    <source>
        <dbReference type="Pfam" id="PF03816"/>
    </source>
</evidence>
<evidence type="ECO:0000256" key="2">
    <source>
        <dbReference type="SAM" id="MobiDB-lite"/>
    </source>
</evidence>
<feature type="domain" description="LytR/CpsA/Psr regulator C-terminal" evidence="5">
    <location>
        <begin position="409"/>
        <end position="492"/>
    </location>
</feature>
<organism evidence="6 7">
    <name type="scientific">Janibacter indicus</name>
    <dbReference type="NCBI Taxonomy" id="857417"/>
    <lineage>
        <taxon>Bacteria</taxon>
        <taxon>Bacillati</taxon>
        <taxon>Actinomycetota</taxon>
        <taxon>Actinomycetes</taxon>
        <taxon>Micrococcales</taxon>
        <taxon>Intrasporangiaceae</taxon>
        <taxon>Janibacter</taxon>
    </lineage>
</organism>
<evidence type="ECO:0000313" key="7">
    <source>
        <dbReference type="Proteomes" id="UP000192634"/>
    </source>
</evidence>
<dbReference type="NCBIfam" id="TIGR00350">
    <property type="entry name" value="lytR_cpsA_psr"/>
    <property type="match status" value="1"/>
</dbReference>
<protein>
    <submittedName>
        <fullName evidence="6">Transcriptional attenuator, LytR family</fullName>
    </submittedName>
</protein>
<keyword evidence="3" id="KW-0472">Membrane</keyword>
<dbReference type="OrthoDB" id="9782542at2"/>
<dbReference type="InterPro" id="IPR050922">
    <property type="entry name" value="LytR/CpsA/Psr_CW_biosynth"/>
</dbReference>
<keyword evidence="3" id="KW-1133">Transmembrane helix</keyword>
<feature type="compositionally biased region" description="Basic and acidic residues" evidence="2">
    <location>
        <begin position="40"/>
        <end position="55"/>
    </location>
</feature>
<dbReference type="PANTHER" id="PTHR33392:SF6">
    <property type="entry name" value="POLYISOPRENYL-TEICHOIC ACID--PEPTIDOGLYCAN TEICHOIC ACID TRANSFERASE TAGU"/>
    <property type="match status" value="1"/>
</dbReference>
<name>A0A1W1YT44_9MICO</name>
<dbReference type="Pfam" id="PF13399">
    <property type="entry name" value="LytR_C"/>
    <property type="match status" value="1"/>
</dbReference>
<reference evidence="6 7" key="1">
    <citation type="submission" date="2017-04" db="EMBL/GenBank/DDBJ databases">
        <authorList>
            <person name="Afonso C.L."/>
            <person name="Miller P.J."/>
            <person name="Scott M.A."/>
            <person name="Spackman E."/>
            <person name="Goraichik I."/>
            <person name="Dimitrov K.M."/>
            <person name="Suarez D.L."/>
            <person name="Swayne D.E."/>
        </authorList>
    </citation>
    <scope>NUCLEOTIDE SEQUENCE [LARGE SCALE GENOMIC DNA]</scope>
    <source>
        <strain evidence="6 7">CGMCC 1.12511</strain>
    </source>
</reference>
<keyword evidence="3" id="KW-0812">Transmembrane</keyword>
<dbReference type="PANTHER" id="PTHR33392">
    <property type="entry name" value="POLYISOPRENYL-TEICHOIC ACID--PEPTIDOGLYCAN TEICHOIC ACID TRANSFERASE TAGU"/>
    <property type="match status" value="1"/>
</dbReference>
<sequence>MSTEGDGRDETRAARPERERRPSRRDPVKPERPQPSFSSRSDRRAHEAGRGEHHTRGSRRRQRDERRASFRRKAAIAGGVVVALTASLGIGVALHLDDNISRVDIAAGSTQRPDDVDGALNILVIGSDTREGLGTKEYGVGTAEGGPRSDTNLLVHISADRTSTYVVSIPRDSMTKAPTDCADPTSTVANGEVRRWNDNFNQGGPACTVKTLEGLTGIYVDHVAVIDFSGFQSMVDGLGGVEVCLPEAVDDEDAQISLEAGRQRLTGKEALGYVRMRKTLGDGSDLQRIKRQQAFMASMAQEATKTSLLLRPDRLYKFLDAATKSMTADDDLGLTKMMSIASSLKGLGTDEIVFVTVPTEPYAADVNRVQWREEAADELWAAVRDDSDLPGAEPKKKVKERALTVAPSDITVSVVNDTAATGLGTQEAEALQVQGFTASVADVAPTSDARGVVVRHAKGDTESARTVAAAYPGAKLVVDRTLTTGNVQVVLGMGAETASEVPNREGDEPLPSATVTAPPAPTAVESRTADEDICG</sequence>
<dbReference type="Proteomes" id="UP000192634">
    <property type="component" value="Unassembled WGS sequence"/>
</dbReference>
<dbReference type="InterPro" id="IPR004474">
    <property type="entry name" value="LytR_CpsA_psr"/>
</dbReference>
<dbReference type="Pfam" id="PF03816">
    <property type="entry name" value="LytR_cpsA_psr"/>
    <property type="match status" value="1"/>
</dbReference>
<feature type="transmembrane region" description="Helical" evidence="3">
    <location>
        <begin position="74"/>
        <end position="96"/>
    </location>
</feature>
<evidence type="ECO:0000313" key="6">
    <source>
        <dbReference type="EMBL" id="SMC39306.1"/>
    </source>
</evidence>
<feature type="compositionally biased region" description="Basic and acidic residues" evidence="2">
    <location>
        <begin position="1"/>
        <end position="32"/>
    </location>
</feature>
<gene>
    <name evidence="6" type="ORF">SAMN06296429_102349</name>
</gene>
<feature type="region of interest" description="Disordered" evidence="2">
    <location>
        <begin position="498"/>
        <end position="535"/>
    </location>
</feature>
<accession>A0A1W1YT44</accession>